<dbReference type="PROSITE" id="PS50234">
    <property type="entry name" value="VWFA"/>
    <property type="match status" value="1"/>
</dbReference>
<evidence type="ECO:0000313" key="3">
    <source>
        <dbReference type="EMBL" id="RUO59399.1"/>
    </source>
</evidence>
<evidence type="ECO:0000256" key="1">
    <source>
        <dbReference type="SAM" id="Phobius"/>
    </source>
</evidence>
<gene>
    <name evidence="3" type="ORF">CWI71_08190</name>
</gene>
<dbReference type="InterPro" id="IPR050768">
    <property type="entry name" value="UPF0353/GerABKA_families"/>
</dbReference>
<reference evidence="4" key="1">
    <citation type="journal article" date="2018" name="Front. Microbiol.">
        <title>Genome-Based Analysis Reveals the Taxonomy and Diversity of the Family Idiomarinaceae.</title>
        <authorList>
            <person name="Liu Y."/>
            <person name="Lai Q."/>
            <person name="Shao Z."/>
        </authorList>
    </citation>
    <scope>NUCLEOTIDE SEQUENCE [LARGE SCALE GENOMIC DNA]</scope>
    <source>
        <strain evidence="4">CVS-6</strain>
    </source>
</reference>
<keyword evidence="1" id="KW-0812">Transmembrane</keyword>
<sequence>MIEFAWPWLTLVWFLAPLLWWLRRARQKQFSTLILPRALGGGGTQQTTARRYWPALLLLIIWSLLILALCRPQWLGEPVQIRSEAREMVLAVDLSGSMEIADMQIAGREVNRLTMVKHVVSDFIERRKGDKMGLILFADTAYVQAPITYDLTSVRQMLEEAELRLIGERTAIGDAVALAVKRFRDNEESNKILILLTDGQNTAGNVSPEQARQLASYYGVKIYAIGVGADEVIVDSFFGKRKVNPSRDLDEAMLQGLAQATGGEYFRARSTEELEQIYQTLDAYEPVSGDEQLRRPQTELFYWPAGIALGLFTLLFIITSLFQQRWRRAAS</sequence>
<comment type="caution">
    <text evidence="3">The sequence shown here is derived from an EMBL/GenBank/DDBJ whole genome shotgun (WGS) entry which is preliminary data.</text>
</comment>
<feature type="transmembrane region" description="Helical" evidence="1">
    <location>
        <begin position="55"/>
        <end position="74"/>
    </location>
</feature>
<feature type="transmembrane region" description="Helical" evidence="1">
    <location>
        <begin position="6"/>
        <end position="22"/>
    </location>
</feature>
<evidence type="ECO:0000313" key="4">
    <source>
        <dbReference type="Proteomes" id="UP000288259"/>
    </source>
</evidence>
<dbReference type="Proteomes" id="UP000288259">
    <property type="component" value="Unassembled WGS sequence"/>
</dbReference>
<protein>
    <submittedName>
        <fullName evidence="3">IMP dehydrogenase</fullName>
    </submittedName>
</protein>
<dbReference type="SUPFAM" id="SSF53300">
    <property type="entry name" value="vWA-like"/>
    <property type="match status" value="1"/>
</dbReference>
<proteinExistence type="predicted"/>
<feature type="transmembrane region" description="Helical" evidence="1">
    <location>
        <begin position="300"/>
        <end position="322"/>
    </location>
</feature>
<accession>A0A432YEN5</accession>
<dbReference type="EMBL" id="PIPY01000008">
    <property type="protein sequence ID" value="RUO59399.1"/>
    <property type="molecule type" value="Genomic_DNA"/>
</dbReference>
<name>A0A432YEN5_9GAMM</name>
<dbReference type="RefSeq" id="WP_126754783.1">
    <property type="nucleotide sequence ID" value="NZ_PIPY01000008.1"/>
</dbReference>
<dbReference type="InterPro" id="IPR036465">
    <property type="entry name" value="vWFA_dom_sf"/>
</dbReference>
<keyword evidence="1" id="KW-1133">Transmembrane helix</keyword>
<organism evidence="3 4">
    <name type="scientific">Pseudidiomarina insulisalsae</name>
    <dbReference type="NCBI Taxonomy" id="575789"/>
    <lineage>
        <taxon>Bacteria</taxon>
        <taxon>Pseudomonadati</taxon>
        <taxon>Pseudomonadota</taxon>
        <taxon>Gammaproteobacteria</taxon>
        <taxon>Alteromonadales</taxon>
        <taxon>Idiomarinaceae</taxon>
        <taxon>Pseudidiomarina</taxon>
    </lineage>
</organism>
<dbReference type="CDD" id="cd01467">
    <property type="entry name" value="vWA_BatA_type"/>
    <property type="match status" value="1"/>
</dbReference>
<dbReference type="InterPro" id="IPR033881">
    <property type="entry name" value="vWA_BatA_type"/>
</dbReference>
<feature type="domain" description="VWFA" evidence="2">
    <location>
        <begin position="87"/>
        <end position="281"/>
    </location>
</feature>
<dbReference type="OrthoDB" id="6206554at2"/>
<keyword evidence="1" id="KW-0472">Membrane</keyword>
<dbReference type="PANTHER" id="PTHR22550">
    <property type="entry name" value="SPORE GERMINATION PROTEIN"/>
    <property type="match status" value="1"/>
</dbReference>
<dbReference type="Pfam" id="PF00092">
    <property type="entry name" value="VWA"/>
    <property type="match status" value="1"/>
</dbReference>
<dbReference type="Gene3D" id="3.40.50.410">
    <property type="entry name" value="von Willebrand factor, type A domain"/>
    <property type="match status" value="1"/>
</dbReference>
<dbReference type="AlphaFoldDB" id="A0A432YEN5"/>
<dbReference type="PANTHER" id="PTHR22550:SF18">
    <property type="entry name" value="VWFA DOMAIN-CONTAINING PROTEIN"/>
    <property type="match status" value="1"/>
</dbReference>
<dbReference type="InterPro" id="IPR002035">
    <property type="entry name" value="VWF_A"/>
</dbReference>
<evidence type="ECO:0000259" key="2">
    <source>
        <dbReference type="PROSITE" id="PS50234"/>
    </source>
</evidence>
<dbReference type="SMART" id="SM00327">
    <property type="entry name" value="VWA"/>
    <property type="match status" value="1"/>
</dbReference>
<keyword evidence="4" id="KW-1185">Reference proteome</keyword>